<feature type="region of interest" description="Disordered" evidence="2">
    <location>
        <begin position="24"/>
        <end position="79"/>
    </location>
</feature>
<dbReference type="InterPro" id="IPR059113">
    <property type="entry name" value="Znf_ribbon"/>
</dbReference>
<feature type="compositionally biased region" description="Acidic residues" evidence="2">
    <location>
        <begin position="384"/>
        <end position="394"/>
    </location>
</feature>
<keyword evidence="3" id="KW-0812">Transmembrane</keyword>
<protein>
    <recommendedName>
        <fullName evidence="1">Membrane-associated protein</fullName>
    </recommendedName>
</protein>
<proteinExistence type="inferred from homology"/>
<evidence type="ECO:0000259" key="4">
    <source>
        <dbReference type="Pfam" id="PF13248"/>
    </source>
</evidence>
<name>A0ABX2LT76_9STAP</name>
<gene>
    <name evidence="7" type="ORF">HUN84_09225</name>
</gene>
<evidence type="ECO:0000259" key="5">
    <source>
        <dbReference type="Pfam" id="PF22813"/>
    </source>
</evidence>
<reference evidence="7 8" key="1">
    <citation type="submission" date="2020-06" db="EMBL/GenBank/DDBJ databases">
        <title>Staphylococcus borealis sp. nov. -A novel member of the Staphylococcaceae family isolated from skin and blood in humans.</title>
        <authorList>
            <person name="Pain M."/>
            <person name="Wolden R."/>
            <person name="Jaen-Luchoro D."/>
            <person name="Salva-Serra F."/>
            <person name="Iglesias B.P."/>
            <person name="Karlsson R."/>
            <person name="Klingenberg C."/>
            <person name="Cavanagh J.P."/>
        </authorList>
    </citation>
    <scope>NUCLEOTIDE SEQUENCE [LARGE SCALE GENOMIC DNA]</scope>
    <source>
        <strain evidence="7 8">58-22</strain>
    </source>
</reference>
<evidence type="ECO:0000256" key="1">
    <source>
        <dbReference type="PIRNR" id="PIRNR032522"/>
    </source>
</evidence>
<dbReference type="InterPro" id="IPR054529">
    <property type="entry name" value="TcaA_2nd"/>
</dbReference>
<dbReference type="Pfam" id="PF22820">
    <property type="entry name" value="TcaA_3rd_4th"/>
    <property type="match status" value="1"/>
</dbReference>
<dbReference type="EMBL" id="JABVEG010000005">
    <property type="protein sequence ID" value="NUI82893.1"/>
    <property type="molecule type" value="Genomic_DNA"/>
</dbReference>
<organism evidence="7 8">
    <name type="scientific">Staphylococcus borealis</name>
    <dbReference type="NCBI Taxonomy" id="2742203"/>
    <lineage>
        <taxon>Bacteria</taxon>
        <taxon>Bacillati</taxon>
        <taxon>Bacillota</taxon>
        <taxon>Bacilli</taxon>
        <taxon>Bacillales</taxon>
        <taxon>Staphylococcaceae</taxon>
        <taxon>Staphylococcus</taxon>
    </lineage>
</organism>
<accession>A0ABX2LT76</accession>
<evidence type="ECO:0000313" key="8">
    <source>
        <dbReference type="Proteomes" id="UP000610527"/>
    </source>
</evidence>
<feature type="domain" description="TcaA 4th" evidence="6">
    <location>
        <begin position="292"/>
        <end position="362"/>
    </location>
</feature>
<feature type="compositionally biased region" description="Basic and acidic residues" evidence="2">
    <location>
        <begin position="36"/>
        <end position="55"/>
    </location>
</feature>
<keyword evidence="8" id="KW-1185">Reference proteome</keyword>
<comment type="subcellular location">
    <subcellularLocation>
        <location evidence="1">Cell membrane</location>
        <topology evidence="1">Single-pass membrane protein</topology>
    </subcellularLocation>
</comment>
<comment type="similarity">
    <text evidence="1">Belongs to the tcaA family.</text>
</comment>
<feature type="compositionally biased region" description="Polar residues" evidence="2">
    <location>
        <begin position="56"/>
        <end position="67"/>
    </location>
</feature>
<sequence length="470" mass="52713">MKYCSNCGQPLREGVKVCTNCGKPVHQSKSNSANTQHEHNQNHHNQPRQDMHEQHSNQGYNSYNQQGYAPRHDQQPRKGDNKKTWIIIAVIAVLLIALIVAFSLLKNQFSPEKQASNIAQAIKKDDEKALAKEVTTQNDQKLSQEEARAYLNYIKTEDDLNNVGSNVEQSAKEIKDNRFNNLSVDANGNNVLNISKDGKKFLFFDNYTFNVPQKSVSIYPSSSGDITYEYNGKKRTTTVSEDEEKTLGTFPIGDYNLKATKDIDGKKFKGALMINMSDSNIAYESFKQKRFTVSVDGGYMLNNVKIYANDKEIGSETSSETYGPYDPDEEVTVYTQGTYEGKTFKSDSVNVTSAGDDDDDVTDVTVTFDDDEIDNYIDDKMDADSDSDDSDSSSEEVTRDNVIDKVESYEGHTLDTDTYTYKEPEKTDDGKWGFSFTDKNGDLAGSYTIDTDDGYVTEYDEDGEEVGSGY</sequence>
<dbReference type="RefSeq" id="WP_053030305.1">
    <property type="nucleotide sequence ID" value="NZ_CUEE01000006.1"/>
</dbReference>
<feature type="compositionally biased region" description="Basic and acidic residues" evidence="2">
    <location>
        <begin position="396"/>
        <end position="431"/>
    </location>
</feature>
<feature type="compositionally biased region" description="Basic and acidic residues" evidence="2">
    <location>
        <begin position="70"/>
        <end position="79"/>
    </location>
</feature>
<dbReference type="InterPro" id="IPR023599">
    <property type="entry name" value="Mem_prot_TcaA"/>
</dbReference>
<keyword evidence="3" id="KW-1133">Transmembrane helix</keyword>
<feature type="region of interest" description="Disordered" evidence="2">
    <location>
        <begin position="375"/>
        <end position="433"/>
    </location>
</feature>
<dbReference type="GeneID" id="74186685"/>
<dbReference type="Proteomes" id="UP000610527">
    <property type="component" value="Unassembled WGS sequence"/>
</dbReference>
<dbReference type="PANTHER" id="PTHR40038">
    <property type="entry name" value="MEMBRANE-ASSOCIATED PROTEIN TCAA"/>
    <property type="match status" value="1"/>
</dbReference>
<feature type="domain" description="Putative zinc-ribbon" evidence="4">
    <location>
        <begin position="1"/>
        <end position="24"/>
    </location>
</feature>
<keyword evidence="1 3" id="KW-0472">Membrane</keyword>
<dbReference type="PANTHER" id="PTHR40038:SF1">
    <property type="entry name" value="MEMBRANE-ASSOCIATED PROTEIN TCAA"/>
    <property type="match status" value="1"/>
</dbReference>
<evidence type="ECO:0000259" key="6">
    <source>
        <dbReference type="Pfam" id="PF22820"/>
    </source>
</evidence>
<comment type="caution">
    <text evidence="7">The sequence shown here is derived from an EMBL/GenBank/DDBJ whole genome shotgun (WGS) entry which is preliminary data.</text>
</comment>
<evidence type="ECO:0000256" key="2">
    <source>
        <dbReference type="SAM" id="MobiDB-lite"/>
    </source>
</evidence>
<evidence type="ECO:0000313" key="7">
    <source>
        <dbReference type="EMBL" id="NUI82893.1"/>
    </source>
</evidence>
<evidence type="ECO:0000256" key="3">
    <source>
        <dbReference type="SAM" id="Phobius"/>
    </source>
</evidence>
<dbReference type="Pfam" id="PF13248">
    <property type="entry name" value="Zn_ribbon_3"/>
    <property type="match status" value="1"/>
</dbReference>
<feature type="domain" description="TcaA second" evidence="5">
    <location>
        <begin position="111"/>
        <end position="211"/>
    </location>
</feature>
<feature type="transmembrane region" description="Helical" evidence="3">
    <location>
        <begin position="85"/>
        <end position="105"/>
    </location>
</feature>
<keyword evidence="1" id="KW-1003">Cell membrane</keyword>
<dbReference type="PIRSF" id="PIRSF032522">
    <property type="entry name" value="TcaA"/>
    <property type="match status" value="1"/>
</dbReference>
<dbReference type="Pfam" id="PF22813">
    <property type="entry name" value="TcaA_2nd"/>
    <property type="match status" value="1"/>
</dbReference>
<dbReference type="InterPro" id="IPR054530">
    <property type="entry name" value="TcaA_4th"/>
</dbReference>